<dbReference type="GO" id="GO:0052650">
    <property type="term" value="F:all-trans-retinol dehydrogenase (NADP+) activity"/>
    <property type="evidence" value="ECO:0007669"/>
    <property type="project" value="UniProtKB-ARBA"/>
</dbReference>
<dbReference type="SUPFAM" id="SSF51735">
    <property type="entry name" value="NAD(P)-binding Rossmann-fold domains"/>
    <property type="match status" value="1"/>
</dbReference>
<evidence type="ECO:0000256" key="1">
    <source>
        <dbReference type="ARBA" id="ARBA00004141"/>
    </source>
</evidence>
<dbReference type="AlphaFoldDB" id="A0A0D2C0D6"/>
<dbReference type="GO" id="GO:0016020">
    <property type="term" value="C:membrane"/>
    <property type="evidence" value="ECO:0007669"/>
    <property type="project" value="UniProtKB-SubCell"/>
</dbReference>
<protein>
    <recommendedName>
        <fullName evidence="10">Short-chain dehydrogenase/reductase 3</fullName>
    </recommendedName>
    <alternativeName>
        <fullName evidence="11">Retinal short-chain dehydrogenase/reductase 1</fullName>
    </alternativeName>
</protein>
<dbReference type="Pfam" id="PF00106">
    <property type="entry name" value="adh_short"/>
    <property type="match status" value="1"/>
</dbReference>
<comment type="subcellular location">
    <subcellularLocation>
        <location evidence="1">Membrane</location>
        <topology evidence="1">Multi-pass membrane protein</topology>
    </subcellularLocation>
</comment>
<dbReference type="PROSITE" id="PS00061">
    <property type="entry name" value="ADH_SHORT"/>
    <property type="match status" value="1"/>
</dbReference>
<dbReference type="InterPro" id="IPR020904">
    <property type="entry name" value="Sc_DH/Rdtase_CS"/>
</dbReference>
<dbReference type="OrthoDB" id="10253736at2759"/>
<evidence type="ECO:0000256" key="10">
    <source>
        <dbReference type="ARBA" id="ARBA00068717"/>
    </source>
</evidence>
<evidence type="ECO:0000313" key="13">
    <source>
        <dbReference type="EMBL" id="KIW43172.1"/>
    </source>
</evidence>
<dbReference type="InterPro" id="IPR036291">
    <property type="entry name" value="NAD(P)-bd_dom_sf"/>
</dbReference>
<evidence type="ECO:0000256" key="7">
    <source>
        <dbReference type="ARBA" id="ARBA00023098"/>
    </source>
</evidence>
<reference evidence="13 14" key="1">
    <citation type="submission" date="2015-01" db="EMBL/GenBank/DDBJ databases">
        <title>The Genome Sequence of Exophiala oligosperma CBS72588.</title>
        <authorList>
            <consortium name="The Broad Institute Genomics Platform"/>
            <person name="Cuomo C."/>
            <person name="de Hoog S."/>
            <person name="Gorbushina A."/>
            <person name="Stielow B."/>
            <person name="Teixiera M."/>
            <person name="Abouelleil A."/>
            <person name="Chapman S.B."/>
            <person name="Priest M."/>
            <person name="Young S.K."/>
            <person name="Wortman J."/>
            <person name="Nusbaum C."/>
            <person name="Birren B."/>
        </authorList>
    </citation>
    <scope>NUCLEOTIDE SEQUENCE [LARGE SCALE GENOMIC DNA]</scope>
    <source>
        <strain evidence="13 14">CBS 72588</strain>
    </source>
</reference>
<keyword evidence="6" id="KW-0560">Oxidoreductase</keyword>
<dbReference type="VEuPathDB" id="FungiDB:PV06_04306"/>
<dbReference type="RefSeq" id="XP_016263388.1">
    <property type="nucleotide sequence ID" value="XM_016405182.1"/>
</dbReference>
<dbReference type="PRINTS" id="PR00081">
    <property type="entry name" value="GDHRDH"/>
</dbReference>
<dbReference type="InterPro" id="IPR002347">
    <property type="entry name" value="SDR_fam"/>
</dbReference>
<accession>A0A0D2C0D6</accession>
<organism evidence="13 14">
    <name type="scientific">Exophiala oligosperma</name>
    <dbReference type="NCBI Taxonomy" id="215243"/>
    <lineage>
        <taxon>Eukaryota</taxon>
        <taxon>Fungi</taxon>
        <taxon>Dikarya</taxon>
        <taxon>Ascomycota</taxon>
        <taxon>Pezizomycotina</taxon>
        <taxon>Eurotiomycetes</taxon>
        <taxon>Chaetothyriomycetidae</taxon>
        <taxon>Chaetothyriales</taxon>
        <taxon>Herpotrichiellaceae</taxon>
        <taxon>Exophiala</taxon>
    </lineage>
</organism>
<evidence type="ECO:0000256" key="2">
    <source>
        <dbReference type="ARBA" id="ARBA00006484"/>
    </source>
</evidence>
<dbReference type="PANTHER" id="PTHR24322:SF736">
    <property type="entry name" value="RETINOL DEHYDROGENASE 10"/>
    <property type="match status" value="1"/>
</dbReference>
<evidence type="ECO:0000256" key="8">
    <source>
        <dbReference type="ARBA" id="ARBA00023136"/>
    </source>
</evidence>
<dbReference type="PANTHER" id="PTHR24322">
    <property type="entry name" value="PKSB"/>
    <property type="match status" value="1"/>
</dbReference>
<gene>
    <name evidence="13" type="ORF">PV06_04306</name>
</gene>
<dbReference type="EMBL" id="KN847335">
    <property type="protein sequence ID" value="KIW43172.1"/>
    <property type="molecule type" value="Genomic_DNA"/>
</dbReference>
<evidence type="ECO:0000256" key="12">
    <source>
        <dbReference type="RuleBase" id="RU000363"/>
    </source>
</evidence>
<evidence type="ECO:0000256" key="11">
    <source>
        <dbReference type="ARBA" id="ARBA00082544"/>
    </source>
</evidence>
<comment type="function">
    <text evidence="9">Catalyzes the reduction of all-trans-retinal to all-trans-retinol in the presence of NADPH.</text>
</comment>
<evidence type="ECO:0000256" key="4">
    <source>
        <dbReference type="ARBA" id="ARBA00022857"/>
    </source>
</evidence>
<keyword evidence="3" id="KW-0812">Transmembrane</keyword>
<keyword evidence="4" id="KW-0521">NADP</keyword>
<dbReference type="FunFam" id="3.40.50.720:FF:000131">
    <property type="entry name" value="Short-chain dehydrogenase/reductase 3"/>
    <property type="match status" value="1"/>
</dbReference>
<dbReference type="GeneID" id="27356380"/>
<dbReference type="PRINTS" id="PR00080">
    <property type="entry name" value="SDRFAMILY"/>
</dbReference>
<dbReference type="STRING" id="215243.A0A0D2C0D6"/>
<keyword evidence="5" id="KW-1133">Transmembrane helix</keyword>
<evidence type="ECO:0000256" key="6">
    <source>
        <dbReference type="ARBA" id="ARBA00023002"/>
    </source>
</evidence>
<name>A0A0D2C0D6_9EURO</name>
<keyword evidence="8" id="KW-0472">Membrane</keyword>
<dbReference type="Proteomes" id="UP000053342">
    <property type="component" value="Unassembled WGS sequence"/>
</dbReference>
<sequence>MEALYHRIASDQRIRRYGLPVLGVLFGIRALSTVNAWLSQRALNHYTPNSTWNWKKEIVVITGGNSGIGAKIVERLAAKGVKVIILDITGPEKPHSAPNVSAYQLDISDLESVRTTCNRIRAEHGHPTVLINNAALALDATILGIPMHDVQKTFAVNVFSHFQLVQEFLPRMVENDHGHVVTVASLAAHGPRAANVTYASSKAAALAFHEGLGLELAAYYNAKRVRTSVVLPAWVRTPMVQRLVAHGLKAPMVEPDIVADAVVGQLYSGNSGQIVVPSSFSAVTGIRGWPHWLHQKILLGMSESSKEATVSAMNAAGEEKGTM</sequence>
<dbReference type="HOGENOM" id="CLU_010194_5_2_1"/>
<evidence type="ECO:0000313" key="14">
    <source>
        <dbReference type="Proteomes" id="UP000053342"/>
    </source>
</evidence>
<evidence type="ECO:0000256" key="5">
    <source>
        <dbReference type="ARBA" id="ARBA00022989"/>
    </source>
</evidence>
<evidence type="ECO:0000256" key="3">
    <source>
        <dbReference type="ARBA" id="ARBA00022692"/>
    </source>
</evidence>
<comment type="similarity">
    <text evidence="2 12">Belongs to the short-chain dehydrogenases/reductases (SDR) family.</text>
</comment>
<dbReference type="Gene3D" id="3.40.50.720">
    <property type="entry name" value="NAD(P)-binding Rossmann-like Domain"/>
    <property type="match status" value="1"/>
</dbReference>
<proteinExistence type="inferred from homology"/>
<keyword evidence="14" id="KW-1185">Reference proteome</keyword>
<keyword evidence="7" id="KW-0443">Lipid metabolism</keyword>
<evidence type="ECO:0000256" key="9">
    <source>
        <dbReference type="ARBA" id="ARBA00059620"/>
    </source>
</evidence>